<keyword evidence="11" id="KW-1185">Reference proteome</keyword>
<organism evidence="10 11">
    <name type="scientific">Thalassococcus halodurans</name>
    <dbReference type="NCBI Taxonomy" id="373675"/>
    <lineage>
        <taxon>Bacteria</taxon>
        <taxon>Pseudomonadati</taxon>
        <taxon>Pseudomonadota</taxon>
        <taxon>Alphaproteobacteria</taxon>
        <taxon>Rhodobacterales</taxon>
        <taxon>Roseobacteraceae</taxon>
        <taxon>Thalassococcus</taxon>
    </lineage>
</organism>
<evidence type="ECO:0000256" key="3">
    <source>
        <dbReference type="ARBA" id="ARBA00012621"/>
    </source>
</evidence>
<evidence type="ECO:0000313" key="11">
    <source>
        <dbReference type="Proteomes" id="UP000236752"/>
    </source>
</evidence>
<evidence type="ECO:0000256" key="1">
    <source>
        <dbReference type="ARBA" id="ARBA00003394"/>
    </source>
</evidence>
<evidence type="ECO:0000256" key="8">
    <source>
        <dbReference type="RuleBase" id="RU365103"/>
    </source>
</evidence>
<gene>
    <name evidence="10" type="ORF">SAMN04488045_0905</name>
</gene>
<feature type="domain" description="3-deoxy-D-manno-octulosonic-acid transferase N-terminal" evidence="9">
    <location>
        <begin position="31"/>
        <end position="178"/>
    </location>
</feature>
<comment type="subcellular location">
    <subcellularLocation>
        <location evidence="8">Cell membrane</location>
    </subcellularLocation>
</comment>
<evidence type="ECO:0000259" key="9">
    <source>
        <dbReference type="Pfam" id="PF04413"/>
    </source>
</evidence>
<dbReference type="InterPro" id="IPR038107">
    <property type="entry name" value="Glycos_transf_N_sf"/>
</dbReference>
<name>A0A1H5U8C1_9RHOB</name>
<comment type="catalytic activity">
    <reaction evidence="7 8">
        <text>lipid IVA (E. coli) + CMP-3-deoxy-beta-D-manno-octulosonate = alpha-Kdo-(2-&gt;6)-lipid IVA (E. coli) + CMP + H(+)</text>
        <dbReference type="Rhea" id="RHEA:28066"/>
        <dbReference type="ChEBI" id="CHEBI:15378"/>
        <dbReference type="ChEBI" id="CHEBI:58603"/>
        <dbReference type="ChEBI" id="CHEBI:60364"/>
        <dbReference type="ChEBI" id="CHEBI:60377"/>
        <dbReference type="ChEBI" id="CHEBI:85987"/>
        <dbReference type="EC" id="2.4.99.12"/>
    </reaction>
</comment>
<comment type="pathway">
    <text evidence="2 8">Bacterial outer membrane biogenesis; LPS core biosynthesis.</text>
</comment>
<dbReference type="GO" id="GO:0009244">
    <property type="term" value="P:lipopolysaccharide core region biosynthetic process"/>
    <property type="evidence" value="ECO:0007669"/>
    <property type="project" value="UniProtKB-UniRule"/>
</dbReference>
<dbReference type="GO" id="GO:0005886">
    <property type="term" value="C:plasma membrane"/>
    <property type="evidence" value="ECO:0007669"/>
    <property type="project" value="UniProtKB-SubCell"/>
</dbReference>
<evidence type="ECO:0000256" key="4">
    <source>
        <dbReference type="ARBA" id="ARBA00019077"/>
    </source>
</evidence>
<dbReference type="RefSeq" id="WP_234994671.1">
    <property type="nucleotide sequence ID" value="NZ_FNUZ01000001.1"/>
</dbReference>
<dbReference type="Gene3D" id="3.40.50.2000">
    <property type="entry name" value="Glycogen Phosphorylase B"/>
    <property type="match status" value="1"/>
</dbReference>
<dbReference type="EMBL" id="FNUZ01000001">
    <property type="protein sequence ID" value="SEF71352.1"/>
    <property type="molecule type" value="Genomic_DNA"/>
</dbReference>
<dbReference type="UniPathway" id="UPA00958"/>
<dbReference type="SUPFAM" id="SSF53756">
    <property type="entry name" value="UDP-Glycosyltransferase/glycogen phosphorylase"/>
    <property type="match status" value="1"/>
</dbReference>
<dbReference type="InterPro" id="IPR039901">
    <property type="entry name" value="Kdotransferase"/>
</dbReference>
<evidence type="ECO:0000256" key="7">
    <source>
        <dbReference type="ARBA" id="ARBA00049183"/>
    </source>
</evidence>
<keyword evidence="5 8" id="KW-0808">Transferase</keyword>
<dbReference type="AlphaFoldDB" id="A0A1H5U8C1"/>
<keyword evidence="8" id="KW-0472">Membrane</keyword>
<evidence type="ECO:0000256" key="6">
    <source>
        <dbReference type="ARBA" id="ARBA00031445"/>
    </source>
</evidence>
<dbReference type="Gene3D" id="3.40.50.11720">
    <property type="entry name" value="3-Deoxy-D-manno-octulosonic-acid transferase, N-terminal domain"/>
    <property type="match status" value="1"/>
</dbReference>
<dbReference type="InterPro" id="IPR007507">
    <property type="entry name" value="Glycos_transf_N"/>
</dbReference>
<dbReference type="Pfam" id="PF04413">
    <property type="entry name" value="Glycos_transf_N"/>
    <property type="match status" value="1"/>
</dbReference>
<dbReference type="GO" id="GO:0043842">
    <property type="term" value="F:Kdo transferase activity"/>
    <property type="evidence" value="ECO:0007669"/>
    <property type="project" value="UniProtKB-EC"/>
</dbReference>
<dbReference type="PANTHER" id="PTHR42755:SF1">
    <property type="entry name" value="3-DEOXY-D-MANNO-OCTULOSONIC ACID TRANSFERASE, MITOCHONDRIAL-RELATED"/>
    <property type="match status" value="1"/>
</dbReference>
<reference evidence="10 11" key="1">
    <citation type="submission" date="2016-10" db="EMBL/GenBank/DDBJ databases">
        <authorList>
            <person name="de Groot N.N."/>
        </authorList>
    </citation>
    <scope>NUCLEOTIDE SEQUENCE [LARGE SCALE GENOMIC DNA]</scope>
    <source>
        <strain evidence="10 11">DSM 26915</strain>
    </source>
</reference>
<evidence type="ECO:0000313" key="10">
    <source>
        <dbReference type="EMBL" id="SEF71352.1"/>
    </source>
</evidence>
<keyword evidence="8" id="KW-1003">Cell membrane</keyword>
<evidence type="ECO:0000256" key="5">
    <source>
        <dbReference type="ARBA" id="ARBA00022679"/>
    </source>
</evidence>
<keyword evidence="8" id="KW-0448">Lipopolysaccharide biosynthesis</keyword>
<dbReference type="GO" id="GO:0009245">
    <property type="term" value="P:lipid A biosynthetic process"/>
    <property type="evidence" value="ECO:0007669"/>
    <property type="project" value="TreeGrafter"/>
</dbReference>
<dbReference type="EC" id="2.4.99.12" evidence="3 8"/>
<dbReference type="Proteomes" id="UP000236752">
    <property type="component" value="Unassembled WGS sequence"/>
</dbReference>
<dbReference type="PANTHER" id="PTHR42755">
    <property type="entry name" value="3-DEOXY-MANNO-OCTULOSONATE CYTIDYLYLTRANSFERASE"/>
    <property type="match status" value="1"/>
</dbReference>
<proteinExistence type="inferred from homology"/>
<comment type="function">
    <text evidence="1 8">Involved in lipopolysaccharide (LPS) biosynthesis. Catalyzes the transfer of 3-deoxy-D-manno-octulosonate (Kdo) residue(s) from CMP-Kdo to lipid IV(A), the tetraacyldisaccharide-1,4'-bisphosphate precursor of lipid A.</text>
</comment>
<protein>
    <recommendedName>
        <fullName evidence="4 8">3-deoxy-D-manno-octulosonic acid transferase</fullName>
        <shortName evidence="8">Kdo transferase</shortName>
        <ecNumber evidence="3 8">2.4.99.12</ecNumber>
    </recommendedName>
    <alternativeName>
        <fullName evidence="6 8">Lipid IV(A) 3-deoxy-D-manno-octulosonic acid transferase</fullName>
    </alternativeName>
</protein>
<sequence length="404" mass="44145">MPKRSLTLKAYLALTRGRLSGQPSWHSIGVRRSGPVVWLHATVDTDMRALNTIGARLQQLQPDLQIIRTGVWRNCTEQVEPLPSENAADVEAFLSYWKPAVCVWSGDVLPPALLTEAHARQCSLVLFNVEETEFHTPVHRWLSDSSGAVLQLFDRLFCIGKAGEHGLIRAGVDPERIRRGSRLTETPAPLEYDEAQLDELTGLIHGRPVWLAARVRDDECATVLAAHDKATRLAHRLLLLLVPETEDDGVICDQVAQESGLRVCRWDQGDDLDENTQVLLCESSDELGLWYRLAPLVFLGGSISAGHGGSEPLEAAALGTAIIYGPNVGRHLAAYSRLVDAGAARIVRDTESLSGAVTQLLAPDRAAAMAHAGWDIVSSSAMVADEIVETVQDCIDRFVQKDHA</sequence>
<comment type="similarity">
    <text evidence="8">Belongs to the glycosyltransferase group 1 family.</text>
</comment>
<accession>A0A1H5U8C1</accession>
<evidence type="ECO:0000256" key="2">
    <source>
        <dbReference type="ARBA" id="ARBA00004713"/>
    </source>
</evidence>